<dbReference type="Pfam" id="PF21055">
    <property type="entry name" value="ZSWIM4-8_C"/>
    <property type="match status" value="1"/>
</dbReference>
<feature type="region of interest" description="Disordered" evidence="5">
    <location>
        <begin position="1122"/>
        <end position="1143"/>
    </location>
</feature>
<dbReference type="PROSITE" id="PS50966">
    <property type="entry name" value="ZF_SWIM"/>
    <property type="match status" value="1"/>
</dbReference>
<feature type="region of interest" description="Disordered" evidence="5">
    <location>
        <begin position="1188"/>
        <end position="1258"/>
    </location>
</feature>
<dbReference type="Proteomes" id="UP001208570">
    <property type="component" value="Unassembled WGS sequence"/>
</dbReference>
<feature type="region of interest" description="Disordered" evidence="5">
    <location>
        <begin position="700"/>
        <end position="723"/>
    </location>
</feature>
<sequence>MDFMFDWEGENDRFSFEDSDRFEEDSLCSWISEPESLCNNWRGWRKQNGNGPSGPTFGLPKEEGQVTSLVELAAQAVACHIPFEVVEHFYPPIPENLQLRIAYWSFPENEEDIRLYSCLANGSADEFQKGDHLFKGKAVKEALQIGFHLSATIIPPQTLAQGKGVVNVAIVFDRRRITSCTCTCSSTASWCAHVVALCLYRIHQPNSVCLRAPVSESLNRLHRDQLQKFAQYLISELPQQDKVSDSAFDVIVKSILPTAQRLLDELLSSQQTAINTVCGAPDPTAGPSASEQTTWCLDEGTLHENIKKTLIKFCVPSPIVFSDVNYLSSTAPPVAAEWQSLLRPLRGREPEGMWNLLSIVREMYKRNDSNAIPLLHILTEEVLNCEQILIWWFNTKISASHNNSTGHGARSGQNSNSSSQHAASSLCDEIVTLWRLAALNPALSPIERDDLDTQVRDWHILTIDKVRKGRGNNISGTNNTVRKTDIEIFSGFKAAIEACKLDWSDYVIPCVTYEDSYRAYWKFSHAVVGNKLSDTDSKKTTRGKSGVAGVITSQVLHPNFQSDHGILIPGLHRTQEFHPMPQTDGAYSSSSEGFCESDRRDSVLRQNDSDSDLGDIDCMQSASGATSGTKKFSELASSVDGLQSKSAAGLGSPSGLRGSKDVNKDRAAGLAGVLEHPSVVAAAVEGNIENANDEYQVYFYNGSAPKPRPEQNQEKKKKSEEPNYFAGIKPIDNKLEVLFARAEALHAHGHTHEACKLAKQLAEDMLTNPPDLSLEQPQPMGKGKKKKVQNSISSYASSTLAKAAFLCSVLLEEPECHHLAFRVGLFGLEMPRPPASSKALEVKLAYQESEMVTLLKKIPLGSSELAIIRERAEKLRDGKLKTRGEALLPLTLASFIFDSLCLPSCPVSGSLNSRMSSHSAHSGSGGPAADEKLGFEAATAALGLKANISEADHPLLCEGTRRQRGDLAVTMLVHYKEDQEKLSKIMDKLLDKEVHQLFKAPSLSTYLSASSTSSRNTTLSPQIAAPAVSQSVDAQGGTASTHRKSPSSGCESDDSMSVRVDTPQSCSGTLVASSSCGDIQSSAMVSMSNVPTSWPAGGIQAEAQDPRLEYLNLEQNFGEMTLHGHKADGSNQNGTPAGARPKTTKLYHYNSKDTDSSAVEEDTETSADYKAWAARFRCTNLKTIKKHSTGMASIDSSAPETTSSDNSPTLVRRNWTKHQGPGSDSGSSGKSSDSFGSSNSGEKLAAAKSRDNESDSCCVDSPPVPYEVRCAPQMMPYSRSSTPNIKGMRYKGKNRIMPTIPNQPSEASAHFMFELAKTVLAKAGGNSSTSLFTQPANNNNPSGPHRALHLCAFQIGLYALGLYNCVSPNWLSRTYSSHVSWITGQAMEIGSAAINILIYTWEGHLTPQEVASLADRASRGRDPNMVQAAAELALSCLPHAQALNPNEIQRALIQCKEQSQEMLERACLAVESAAKGGGVYPEVLFDVARRWYELYEESIPGSSQSNPASLAAVESEEPQIIVVAQNGVQAVAASGENTSPPMIQLVPAQSISTTGAAQGIPLQAAAVAGQAQLQPGIPLHAIPYTIPPPHNPHSQLPHHPYIAPYSYVQQIPPNFAHHYSAPHIPLHTHNIHPSYMATYPYQSQSAAFANLPHLHNTATLYHANMSHLRPPPPTTLQIAFPATTAQLQVLHNQRRLQGGLQMAAVDQTSGQSALGGQQNQSQQNNVQQVQQVPAEMNIPGQNTPQFNYLLAAYRVGMLAMETQARRVHDDRPQSKYSRNPPYGEDVKWLLSMAMKLGINYLQQFCASAVSAIVSPFVLHDIAIEAAHYLARSNPTQMTQQLRNPTLNSLMQKCLQMFIQCTHHKIHHINQTDYDDFVSIICSARNAFCMTPGGMVQFNEMLQSLRRSKSCKKELWQRIINGLSTGNV</sequence>
<accession>A0AAD9JV38</accession>
<name>A0AAD9JV38_9ANNE</name>
<feature type="compositionally biased region" description="Polar residues" evidence="5">
    <location>
        <begin position="1190"/>
        <end position="1209"/>
    </location>
</feature>
<evidence type="ECO:0000259" key="6">
    <source>
        <dbReference type="PROSITE" id="PS50966"/>
    </source>
</evidence>
<evidence type="ECO:0000256" key="3">
    <source>
        <dbReference type="ARBA" id="ARBA00022833"/>
    </source>
</evidence>
<dbReference type="Pfam" id="PF25572">
    <property type="entry name" value="TPR_ZSWIM8"/>
    <property type="match status" value="1"/>
</dbReference>
<dbReference type="PANTHER" id="PTHR22619">
    <property type="entry name" value="ZINC FINGER SWIM DOMAIN CONTAINING PROTEIN 4, 5, 6"/>
    <property type="match status" value="1"/>
</dbReference>
<dbReference type="InterPro" id="IPR057945">
    <property type="entry name" value="TPR_ZSWIM8"/>
</dbReference>
<dbReference type="GO" id="GO:0008270">
    <property type="term" value="F:zinc ion binding"/>
    <property type="evidence" value="ECO:0007669"/>
    <property type="project" value="UniProtKB-KW"/>
</dbReference>
<feature type="compositionally biased region" description="Low complexity" evidence="5">
    <location>
        <begin position="1220"/>
        <end position="1241"/>
    </location>
</feature>
<feature type="domain" description="SWIM-type" evidence="6">
    <location>
        <begin position="166"/>
        <end position="202"/>
    </location>
</feature>
<comment type="caution">
    <text evidence="7">The sequence shown here is derived from an EMBL/GenBank/DDBJ whole genome shotgun (WGS) entry which is preliminary data.</text>
</comment>
<dbReference type="EMBL" id="JAODUP010000142">
    <property type="protein sequence ID" value="KAK2159994.1"/>
    <property type="molecule type" value="Genomic_DNA"/>
</dbReference>
<keyword evidence="2 4" id="KW-0863">Zinc-finger</keyword>
<feature type="region of interest" description="Disordered" evidence="5">
    <location>
        <begin position="577"/>
        <end position="616"/>
    </location>
</feature>
<evidence type="ECO:0000256" key="4">
    <source>
        <dbReference type="PROSITE-ProRule" id="PRU00325"/>
    </source>
</evidence>
<dbReference type="PANTHER" id="PTHR22619:SF1">
    <property type="entry name" value="ZINC FINGER SWIM DOMAIN-CONTAINING PROTEIN 8"/>
    <property type="match status" value="1"/>
</dbReference>
<feature type="compositionally biased region" description="Basic and acidic residues" evidence="5">
    <location>
        <begin position="707"/>
        <end position="721"/>
    </location>
</feature>
<keyword evidence="1" id="KW-0479">Metal-binding</keyword>
<feature type="compositionally biased region" description="Polar residues" evidence="5">
    <location>
        <begin position="1062"/>
        <end position="1072"/>
    </location>
</feature>
<dbReference type="InterPro" id="IPR007527">
    <property type="entry name" value="Znf_SWIM"/>
</dbReference>
<protein>
    <recommendedName>
        <fullName evidence="6">SWIM-type domain-containing protein</fullName>
    </recommendedName>
</protein>
<dbReference type="InterPro" id="IPR048370">
    <property type="entry name" value="ZSWIM4-8_C"/>
</dbReference>
<evidence type="ECO:0000313" key="8">
    <source>
        <dbReference type="Proteomes" id="UP001208570"/>
    </source>
</evidence>
<evidence type="ECO:0000256" key="1">
    <source>
        <dbReference type="ARBA" id="ARBA00022723"/>
    </source>
</evidence>
<proteinExistence type="predicted"/>
<organism evidence="7 8">
    <name type="scientific">Paralvinella palmiformis</name>
    <dbReference type="NCBI Taxonomy" id="53620"/>
    <lineage>
        <taxon>Eukaryota</taxon>
        <taxon>Metazoa</taxon>
        <taxon>Spiralia</taxon>
        <taxon>Lophotrochozoa</taxon>
        <taxon>Annelida</taxon>
        <taxon>Polychaeta</taxon>
        <taxon>Sedentaria</taxon>
        <taxon>Canalipalpata</taxon>
        <taxon>Terebellida</taxon>
        <taxon>Terebelliformia</taxon>
        <taxon>Alvinellidae</taxon>
        <taxon>Paralvinella</taxon>
    </lineage>
</organism>
<keyword evidence="8" id="KW-1185">Reference proteome</keyword>
<reference evidence="7" key="1">
    <citation type="journal article" date="2023" name="Mol. Biol. Evol.">
        <title>Third-Generation Sequencing Reveals the Adaptive Role of the Epigenome in Three Deep-Sea Polychaetes.</title>
        <authorList>
            <person name="Perez M."/>
            <person name="Aroh O."/>
            <person name="Sun Y."/>
            <person name="Lan Y."/>
            <person name="Juniper S.K."/>
            <person name="Young C.R."/>
            <person name="Angers B."/>
            <person name="Qian P.Y."/>
        </authorList>
    </citation>
    <scope>NUCLEOTIDE SEQUENCE</scope>
    <source>
        <strain evidence="7">P08H-3</strain>
    </source>
</reference>
<evidence type="ECO:0000256" key="5">
    <source>
        <dbReference type="SAM" id="MobiDB-lite"/>
    </source>
</evidence>
<feature type="compositionally biased region" description="Polar residues" evidence="5">
    <location>
        <begin position="1028"/>
        <end position="1050"/>
    </location>
</feature>
<keyword evidence="3" id="KW-0862">Zinc</keyword>
<dbReference type="GO" id="GO:0031462">
    <property type="term" value="C:Cul2-RING ubiquitin ligase complex"/>
    <property type="evidence" value="ECO:0007669"/>
    <property type="project" value="TreeGrafter"/>
</dbReference>
<gene>
    <name evidence="7" type="ORF">LSH36_142g05050</name>
</gene>
<feature type="region of interest" description="Disordered" evidence="5">
    <location>
        <begin position="1027"/>
        <end position="1072"/>
    </location>
</feature>
<evidence type="ECO:0000256" key="2">
    <source>
        <dbReference type="ARBA" id="ARBA00022771"/>
    </source>
</evidence>
<evidence type="ECO:0000313" key="7">
    <source>
        <dbReference type="EMBL" id="KAK2159994.1"/>
    </source>
</evidence>